<comment type="similarity">
    <text evidence="9">Belongs to the SecE/SEC61-gamma family.</text>
</comment>
<dbReference type="PANTHER" id="PTHR33910">
    <property type="entry name" value="PROTEIN TRANSLOCASE SUBUNIT SECE"/>
    <property type="match status" value="1"/>
</dbReference>
<evidence type="ECO:0000313" key="12">
    <source>
        <dbReference type="Proteomes" id="UP000565572"/>
    </source>
</evidence>
<reference evidence="11 12" key="1">
    <citation type="submission" date="2020-08" db="EMBL/GenBank/DDBJ databases">
        <title>Sequencing the genomes of 1000 actinobacteria strains.</title>
        <authorList>
            <person name="Klenk H.-P."/>
        </authorList>
    </citation>
    <scope>NUCLEOTIDE SEQUENCE [LARGE SCALE GENOMIC DNA]</scope>
    <source>
        <strain evidence="11 12">DSM 11053</strain>
    </source>
</reference>
<keyword evidence="3 9" id="KW-1003">Cell membrane</keyword>
<gene>
    <name evidence="9" type="primary">secE</name>
    <name evidence="11" type="ORF">FHX39_003660</name>
</gene>
<dbReference type="RefSeq" id="WP_183341792.1">
    <property type="nucleotide sequence ID" value="NZ_JACHZG010000002.1"/>
</dbReference>
<dbReference type="InterPro" id="IPR038379">
    <property type="entry name" value="SecE_sf"/>
</dbReference>
<dbReference type="GO" id="GO:0006605">
    <property type="term" value="P:protein targeting"/>
    <property type="evidence" value="ECO:0007669"/>
    <property type="project" value="UniProtKB-UniRule"/>
</dbReference>
<comment type="subcellular location">
    <subcellularLocation>
        <location evidence="9">Cell membrane</location>
        <topology evidence="9">Single-pass membrane protein</topology>
    </subcellularLocation>
    <subcellularLocation>
        <location evidence="1">Membrane</location>
    </subcellularLocation>
</comment>
<feature type="transmembrane region" description="Helical" evidence="9">
    <location>
        <begin position="109"/>
        <end position="130"/>
    </location>
</feature>
<keyword evidence="8 9" id="KW-0472">Membrane</keyword>
<comment type="function">
    <text evidence="9">Essential subunit of the Sec protein translocation channel SecYEG. Clamps together the 2 halves of SecY. May contact the channel plug during translocation.</text>
</comment>
<feature type="compositionally biased region" description="Basic and acidic residues" evidence="10">
    <location>
        <begin position="74"/>
        <end position="85"/>
    </location>
</feature>
<dbReference type="NCBIfam" id="TIGR00964">
    <property type="entry name" value="secE_bact"/>
    <property type="match status" value="1"/>
</dbReference>
<dbReference type="Pfam" id="PF00584">
    <property type="entry name" value="SecE"/>
    <property type="match status" value="1"/>
</dbReference>
<feature type="region of interest" description="Disordered" evidence="10">
    <location>
        <begin position="1"/>
        <end position="86"/>
    </location>
</feature>
<evidence type="ECO:0000256" key="5">
    <source>
        <dbReference type="ARBA" id="ARBA00022927"/>
    </source>
</evidence>
<sequence length="143" mass="14917">MPSGPSSDAEDLPPELAEADADDASDEARTEPDDLDAAPAELETAGVGAAATGTGATLPEKRKAGTSPKGTPTAKRDVEETEKRTTPVAFVQQSVGELRKVVYPTGQQLGNYFVVVLVFVLFIIALVSLLDLGIGKLVFAIFS</sequence>
<keyword evidence="4 9" id="KW-0812">Transmembrane</keyword>
<dbReference type="PANTHER" id="PTHR33910:SF1">
    <property type="entry name" value="PROTEIN TRANSLOCASE SUBUNIT SECE"/>
    <property type="match status" value="1"/>
</dbReference>
<dbReference type="Gene3D" id="1.20.5.1030">
    <property type="entry name" value="Preprotein translocase secy subunit"/>
    <property type="match status" value="1"/>
</dbReference>
<evidence type="ECO:0000256" key="2">
    <source>
        <dbReference type="ARBA" id="ARBA00022448"/>
    </source>
</evidence>
<proteinExistence type="inferred from homology"/>
<comment type="subunit">
    <text evidence="9">Component of the Sec protein translocase complex. Heterotrimer consisting of SecY, SecE and SecG subunits. The heterotrimers can form oligomers, although 1 heterotrimer is thought to be able to translocate proteins. Interacts with the ribosome. Interacts with SecDF, and other proteins may be involved. Interacts with SecA.</text>
</comment>
<evidence type="ECO:0000256" key="6">
    <source>
        <dbReference type="ARBA" id="ARBA00022989"/>
    </source>
</evidence>
<feature type="compositionally biased region" description="Acidic residues" evidence="10">
    <location>
        <begin position="8"/>
        <end position="25"/>
    </location>
</feature>
<keyword evidence="6 9" id="KW-1133">Transmembrane helix</keyword>
<accession>A0A7W5JYT3</accession>
<evidence type="ECO:0000256" key="8">
    <source>
        <dbReference type="ARBA" id="ARBA00023136"/>
    </source>
</evidence>
<evidence type="ECO:0000256" key="4">
    <source>
        <dbReference type="ARBA" id="ARBA00022692"/>
    </source>
</evidence>
<evidence type="ECO:0000256" key="10">
    <source>
        <dbReference type="SAM" id="MobiDB-lite"/>
    </source>
</evidence>
<keyword evidence="2 9" id="KW-0813">Transport</keyword>
<evidence type="ECO:0000256" key="7">
    <source>
        <dbReference type="ARBA" id="ARBA00023010"/>
    </source>
</evidence>
<comment type="caution">
    <text evidence="11">The sequence shown here is derived from an EMBL/GenBank/DDBJ whole genome shotgun (WGS) entry which is preliminary data.</text>
</comment>
<dbReference type="GO" id="GO:0008320">
    <property type="term" value="F:protein transmembrane transporter activity"/>
    <property type="evidence" value="ECO:0007669"/>
    <property type="project" value="UniProtKB-UniRule"/>
</dbReference>
<feature type="compositionally biased region" description="Low complexity" evidence="10">
    <location>
        <begin position="44"/>
        <end position="57"/>
    </location>
</feature>
<keyword evidence="12" id="KW-1185">Reference proteome</keyword>
<keyword evidence="7 9" id="KW-0811">Translocation</keyword>
<dbReference type="GO" id="GO:0043952">
    <property type="term" value="P:protein transport by the Sec complex"/>
    <property type="evidence" value="ECO:0007669"/>
    <property type="project" value="UniProtKB-UniRule"/>
</dbReference>
<dbReference type="InterPro" id="IPR005807">
    <property type="entry name" value="SecE_bac"/>
</dbReference>
<dbReference type="GO" id="GO:0065002">
    <property type="term" value="P:intracellular protein transmembrane transport"/>
    <property type="evidence" value="ECO:0007669"/>
    <property type="project" value="UniProtKB-UniRule"/>
</dbReference>
<dbReference type="EMBL" id="JACHZG010000002">
    <property type="protein sequence ID" value="MBB3328675.1"/>
    <property type="molecule type" value="Genomic_DNA"/>
</dbReference>
<evidence type="ECO:0000256" key="9">
    <source>
        <dbReference type="HAMAP-Rule" id="MF_00422"/>
    </source>
</evidence>
<dbReference type="GO" id="GO:0009306">
    <property type="term" value="P:protein secretion"/>
    <property type="evidence" value="ECO:0007669"/>
    <property type="project" value="UniProtKB-UniRule"/>
</dbReference>
<name>A0A7W5JYT3_9ACTN</name>
<organism evidence="11 12">
    <name type="scientific">Microlunatus antarcticus</name>
    <dbReference type="NCBI Taxonomy" id="53388"/>
    <lineage>
        <taxon>Bacteria</taxon>
        <taxon>Bacillati</taxon>
        <taxon>Actinomycetota</taxon>
        <taxon>Actinomycetes</taxon>
        <taxon>Propionibacteriales</taxon>
        <taxon>Propionibacteriaceae</taxon>
        <taxon>Microlunatus</taxon>
    </lineage>
</organism>
<evidence type="ECO:0000256" key="3">
    <source>
        <dbReference type="ARBA" id="ARBA00022475"/>
    </source>
</evidence>
<dbReference type="HAMAP" id="MF_00422">
    <property type="entry name" value="SecE"/>
    <property type="match status" value="1"/>
</dbReference>
<dbReference type="GO" id="GO:0005886">
    <property type="term" value="C:plasma membrane"/>
    <property type="evidence" value="ECO:0007669"/>
    <property type="project" value="UniProtKB-SubCell"/>
</dbReference>
<evidence type="ECO:0000256" key="1">
    <source>
        <dbReference type="ARBA" id="ARBA00004370"/>
    </source>
</evidence>
<dbReference type="InterPro" id="IPR001901">
    <property type="entry name" value="Translocase_SecE/Sec61-g"/>
</dbReference>
<dbReference type="Proteomes" id="UP000565572">
    <property type="component" value="Unassembled WGS sequence"/>
</dbReference>
<dbReference type="AlphaFoldDB" id="A0A7W5JYT3"/>
<keyword evidence="5 9" id="KW-0653">Protein transport</keyword>
<protein>
    <recommendedName>
        <fullName evidence="9">Protein translocase subunit SecE</fullName>
    </recommendedName>
</protein>
<evidence type="ECO:0000313" key="11">
    <source>
        <dbReference type="EMBL" id="MBB3328675.1"/>
    </source>
</evidence>